<dbReference type="EMBL" id="JANIGP010000008">
    <property type="protein sequence ID" value="MCY0109296.1"/>
    <property type="molecule type" value="Genomic_DNA"/>
</dbReference>
<dbReference type="InterPro" id="IPR032638">
    <property type="entry name" value="Porin_5"/>
</dbReference>
<dbReference type="Proteomes" id="UP001207830">
    <property type="component" value="Unassembled WGS sequence"/>
</dbReference>
<organism evidence="3 4">
    <name type="scientific">Pseudomonas monsensis</name>
    <dbReference type="NCBI Taxonomy" id="2745509"/>
    <lineage>
        <taxon>Bacteria</taxon>
        <taxon>Pseudomonadati</taxon>
        <taxon>Pseudomonadota</taxon>
        <taxon>Gammaproteobacteria</taxon>
        <taxon>Pseudomonadales</taxon>
        <taxon>Pseudomonadaceae</taxon>
        <taxon>Pseudomonas</taxon>
    </lineage>
</organism>
<proteinExistence type="predicted"/>
<dbReference type="SUPFAM" id="SSF56925">
    <property type="entry name" value="OMPA-like"/>
    <property type="match status" value="1"/>
</dbReference>
<comment type="caution">
    <text evidence="3">The sequence shown here is derived from an EMBL/GenBank/DDBJ whole genome shotgun (WGS) entry which is preliminary data.</text>
</comment>
<dbReference type="Pfam" id="PF16930">
    <property type="entry name" value="Porin_5"/>
    <property type="match status" value="1"/>
</dbReference>
<protein>
    <submittedName>
        <fullName evidence="3">Porin</fullName>
    </submittedName>
</protein>
<keyword evidence="2" id="KW-0732">Signal</keyword>
<evidence type="ECO:0000313" key="3">
    <source>
        <dbReference type="EMBL" id="MCY0109296.1"/>
    </source>
</evidence>
<keyword evidence="1" id="KW-0175">Coiled coil</keyword>
<dbReference type="InterPro" id="IPR011250">
    <property type="entry name" value="OMP/PagP_B-barrel"/>
</dbReference>
<gene>
    <name evidence="3" type="ORF">NQF78_13305</name>
</gene>
<accession>A0ABT3YUV8</accession>
<dbReference type="Gene3D" id="2.40.160.10">
    <property type="entry name" value="Porin"/>
    <property type="match status" value="1"/>
</dbReference>
<reference evidence="3 4" key="1">
    <citation type="submission" date="2022-07" db="EMBL/GenBank/DDBJ databases">
        <title>Characterization of plant growth promoting rhizobacteria (PGPR) for use as bioinoculants in agriculture.</title>
        <authorList>
            <person name="Hassen A.I."/>
            <person name="Pierneef R."/>
        </authorList>
    </citation>
    <scope>NUCLEOTIDE SEQUENCE [LARGE SCALE GENOMIC DNA]</scope>
    <source>
        <strain evidence="3 4">SARCC-3054</strain>
    </source>
</reference>
<feature type="coiled-coil region" evidence="1">
    <location>
        <begin position="51"/>
        <end position="78"/>
    </location>
</feature>
<evidence type="ECO:0000256" key="2">
    <source>
        <dbReference type="SAM" id="SignalP"/>
    </source>
</evidence>
<evidence type="ECO:0000313" key="4">
    <source>
        <dbReference type="Proteomes" id="UP001207830"/>
    </source>
</evidence>
<sequence>MISNVNRLSLAVGMVIATLVGQAAAAPAPAPSENATINLIRLLVEQGILKQDKADALIAQAQNEANQAKQAASTAVAAGPVAAPGDVRVQYVPAAVRDQIRDQVKAEVMATAKQENWAAPNTFPDWASRISFDGDIRLRDESRYYSDSNSNEIVDFAKLNNNGPYDVNPNSSTNLPPLLNTREDRTNQFRIRARLGMKAVISPEWTAGIRIGTGSDNNPVSTTQSLGGGFAKKDIWLDQGYLNWKPTDELTLTGGRFANPFMSTDMLYSNDLNFDGVAAIFDHKLNRDWGVFGTVGAFPVDYTNDTASSNGFDKEESDNKWLYGAQIGAKWAINSNNRLKGALAYYRFDDIQGQRSSPCEPWAGAPGCDSDGSRAAFMQKGNSVFLLRDITPNPLNPTTTPQPQFVGLASEFNLLDLNLVWDADLPQDFKLRSQGNYIHNLAYDEGDMRKRSAGQIVNNLDSDGNVESGANAWMVQFTLGSALDLKKQGDWNMFAGYKYIQPDALPDGFNDSSFHLGGTNAKGYFLGGNYGLAKNVYATGRWMSTEAVYGAPFDIDVLQLEINTRF</sequence>
<dbReference type="RefSeq" id="WP_123469115.1">
    <property type="nucleotide sequence ID" value="NZ_JANIGP010000008.1"/>
</dbReference>
<dbReference type="InterPro" id="IPR023614">
    <property type="entry name" value="Porin_dom_sf"/>
</dbReference>
<name>A0ABT3YUV8_9PSED</name>
<keyword evidence="4" id="KW-1185">Reference proteome</keyword>
<feature type="signal peptide" evidence="2">
    <location>
        <begin position="1"/>
        <end position="25"/>
    </location>
</feature>
<feature type="chain" id="PRO_5045288517" evidence="2">
    <location>
        <begin position="26"/>
        <end position="566"/>
    </location>
</feature>
<evidence type="ECO:0000256" key="1">
    <source>
        <dbReference type="SAM" id="Coils"/>
    </source>
</evidence>